<evidence type="ECO:0000256" key="2">
    <source>
        <dbReference type="ARBA" id="ARBA00009347"/>
    </source>
</evidence>
<dbReference type="InterPro" id="IPR018506">
    <property type="entry name" value="Cyt_B5_heme-BS"/>
</dbReference>
<dbReference type="GO" id="GO:0050660">
    <property type="term" value="F:flavin adenine dinucleotide binding"/>
    <property type="evidence" value="ECO:0007669"/>
    <property type="project" value="InterPro"/>
</dbReference>
<dbReference type="Gene3D" id="3.10.120.10">
    <property type="entry name" value="Cytochrome b5-like heme/steroid binding domain"/>
    <property type="match status" value="1"/>
</dbReference>
<dbReference type="Pfam" id="PF00441">
    <property type="entry name" value="Acyl-CoA_dh_1"/>
    <property type="match status" value="1"/>
</dbReference>
<dbReference type="PANTHER" id="PTHR48083:SF28">
    <property type="entry name" value="ACYL-COA DEHYDROGENASE FAMILY PROTEIN (AFU_ORTHOLOGUE AFUA_6G10880)-RELATED"/>
    <property type="match status" value="1"/>
</dbReference>
<dbReference type="InterPro" id="IPR046373">
    <property type="entry name" value="Acyl-CoA_Oxase/DH_mid-dom_sf"/>
</dbReference>
<organism evidence="10 11">
    <name type="scientific">Syncephalastrum racemosum</name>
    <name type="common">Filamentous fungus</name>
    <dbReference type="NCBI Taxonomy" id="13706"/>
    <lineage>
        <taxon>Eukaryota</taxon>
        <taxon>Fungi</taxon>
        <taxon>Fungi incertae sedis</taxon>
        <taxon>Mucoromycota</taxon>
        <taxon>Mucoromycotina</taxon>
        <taxon>Mucoromycetes</taxon>
        <taxon>Mucorales</taxon>
        <taxon>Syncephalastraceae</taxon>
        <taxon>Syncephalastrum</taxon>
    </lineage>
</organism>
<dbReference type="InterPro" id="IPR009075">
    <property type="entry name" value="AcylCo_DH/oxidase_C"/>
</dbReference>
<dbReference type="Gene3D" id="1.20.140.10">
    <property type="entry name" value="Butyryl-CoA Dehydrogenase, subunit A, domain 3"/>
    <property type="match status" value="1"/>
</dbReference>
<evidence type="ECO:0000313" key="11">
    <source>
        <dbReference type="Proteomes" id="UP000242180"/>
    </source>
</evidence>
<keyword evidence="3" id="KW-0349">Heme</keyword>
<name>A0A1X2H4K8_SYNRA</name>
<proteinExistence type="inferred from homology"/>
<dbReference type="GO" id="GO:0046872">
    <property type="term" value="F:metal ion binding"/>
    <property type="evidence" value="ECO:0007669"/>
    <property type="project" value="UniProtKB-KW"/>
</dbReference>
<evidence type="ECO:0000256" key="7">
    <source>
        <dbReference type="ARBA" id="ARBA00023002"/>
    </source>
</evidence>
<evidence type="ECO:0000256" key="8">
    <source>
        <dbReference type="ARBA" id="ARBA00023004"/>
    </source>
</evidence>
<dbReference type="GO" id="GO:0003995">
    <property type="term" value="F:acyl-CoA dehydrogenase activity"/>
    <property type="evidence" value="ECO:0007669"/>
    <property type="project" value="TreeGrafter"/>
</dbReference>
<keyword evidence="6" id="KW-0274">FAD</keyword>
<evidence type="ECO:0000256" key="4">
    <source>
        <dbReference type="ARBA" id="ARBA00022630"/>
    </source>
</evidence>
<keyword evidence="11" id="KW-1185">Reference proteome</keyword>
<dbReference type="PROSITE" id="PS50255">
    <property type="entry name" value="CYTOCHROME_B5_2"/>
    <property type="match status" value="1"/>
</dbReference>
<dbReference type="Pfam" id="PF02771">
    <property type="entry name" value="Acyl-CoA_dh_N"/>
    <property type="match status" value="1"/>
</dbReference>
<dbReference type="EMBL" id="MCGN01000009">
    <property type="protein sequence ID" value="ORY93343.1"/>
    <property type="molecule type" value="Genomic_DNA"/>
</dbReference>
<protein>
    <submittedName>
        <fullName evidence="10">Acyl-CoA dehydrogenase/oxidase</fullName>
    </submittedName>
</protein>
<dbReference type="SMART" id="SM01117">
    <property type="entry name" value="Cyt-b5"/>
    <property type="match status" value="1"/>
</dbReference>
<dbReference type="OMA" id="VMCCINV"/>
<gene>
    <name evidence="10" type="ORF">BCR43DRAFT_478382</name>
</gene>
<dbReference type="InterPro" id="IPR009100">
    <property type="entry name" value="AcylCoA_DH/oxidase_NM_dom_sf"/>
</dbReference>
<dbReference type="GO" id="GO:0020037">
    <property type="term" value="F:heme binding"/>
    <property type="evidence" value="ECO:0007669"/>
    <property type="project" value="InterPro"/>
</dbReference>
<dbReference type="Gene3D" id="2.40.110.10">
    <property type="entry name" value="Butyryl-CoA Dehydrogenase, subunit A, domain 2"/>
    <property type="match status" value="1"/>
</dbReference>
<dbReference type="Gene3D" id="1.10.540.10">
    <property type="entry name" value="Acyl-CoA dehydrogenase/oxidase, N-terminal domain"/>
    <property type="match status" value="1"/>
</dbReference>
<dbReference type="Proteomes" id="UP000242180">
    <property type="component" value="Unassembled WGS sequence"/>
</dbReference>
<evidence type="ECO:0000256" key="3">
    <source>
        <dbReference type="ARBA" id="ARBA00022617"/>
    </source>
</evidence>
<feature type="domain" description="Cytochrome b5 heme-binding" evidence="9">
    <location>
        <begin position="2"/>
        <end position="77"/>
    </location>
</feature>
<accession>A0A1X2H4K8</accession>
<evidence type="ECO:0000256" key="6">
    <source>
        <dbReference type="ARBA" id="ARBA00022827"/>
    </source>
</evidence>
<dbReference type="OrthoDB" id="2588832at2759"/>
<comment type="caution">
    <text evidence="10">The sequence shown here is derived from an EMBL/GenBank/DDBJ whole genome shotgun (WGS) entry which is preliminary data.</text>
</comment>
<comment type="cofactor">
    <cofactor evidence="1">
        <name>FAD</name>
        <dbReference type="ChEBI" id="CHEBI:57692"/>
    </cofactor>
</comment>
<dbReference type="SUPFAM" id="SSF56645">
    <property type="entry name" value="Acyl-CoA dehydrogenase NM domain-like"/>
    <property type="match status" value="1"/>
</dbReference>
<evidence type="ECO:0000259" key="9">
    <source>
        <dbReference type="PROSITE" id="PS50255"/>
    </source>
</evidence>
<dbReference type="PANTHER" id="PTHR48083">
    <property type="entry name" value="MEDIUM-CHAIN SPECIFIC ACYL-COA DEHYDROGENASE, MITOCHONDRIAL-RELATED"/>
    <property type="match status" value="1"/>
</dbReference>
<comment type="similarity">
    <text evidence="2">Belongs to the acyl-CoA dehydrogenase family.</text>
</comment>
<dbReference type="AlphaFoldDB" id="A0A1X2H4K8"/>
<evidence type="ECO:0000313" key="10">
    <source>
        <dbReference type="EMBL" id="ORY93343.1"/>
    </source>
</evidence>
<keyword evidence="8" id="KW-0408">Iron</keyword>
<reference evidence="10 11" key="1">
    <citation type="submission" date="2016-07" db="EMBL/GenBank/DDBJ databases">
        <title>Pervasive Adenine N6-methylation of Active Genes in Fungi.</title>
        <authorList>
            <consortium name="DOE Joint Genome Institute"/>
            <person name="Mondo S.J."/>
            <person name="Dannebaum R.O."/>
            <person name="Kuo R.C."/>
            <person name="Labutti K."/>
            <person name="Haridas S."/>
            <person name="Kuo A."/>
            <person name="Salamov A."/>
            <person name="Ahrendt S.R."/>
            <person name="Lipzen A."/>
            <person name="Sullivan W."/>
            <person name="Andreopoulos W.B."/>
            <person name="Clum A."/>
            <person name="Lindquist E."/>
            <person name="Daum C."/>
            <person name="Ramamoorthy G.K."/>
            <person name="Gryganskyi A."/>
            <person name="Culley D."/>
            <person name="Magnuson J.K."/>
            <person name="James T.Y."/>
            <person name="O'Malley M.A."/>
            <person name="Stajich J.E."/>
            <person name="Spatafora J.W."/>
            <person name="Visel A."/>
            <person name="Grigoriev I.V."/>
        </authorList>
    </citation>
    <scope>NUCLEOTIDE SEQUENCE [LARGE SCALE GENOMIC DNA]</scope>
    <source>
        <strain evidence="10 11">NRRL 2496</strain>
    </source>
</reference>
<dbReference type="InterPro" id="IPR036250">
    <property type="entry name" value="AcylCo_DH-like_C"/>
</dbReference>
<dbReference type="InterPro" id="IPR050741">
    <property type="entry name" value="Acyl-CoA_dehydrogenase"/>
</dbReference>
<keyword evidence="4" id="KW-0285">Flavoprotein</keyword>
<dbReference type="InterPro" id="IPR013786">
    <property type="entry name" value="AcylCoA_DH/ox_N"/>
</dbReference>
<dbReference type="InParanoid" id="A0A1X2H4K8"/>
<dbReference type="InterPro" id="IPR006091">
    <property type="entry name" value="Acyl-CoA_Oxase/DH_mid-dom"/>
</dbReference>
<dbReference type="SUPFAM" id="SSF55856">
    <property type="entry name" value="Cytochrome b5-like heme/steroid binding domain"/>
    <property type="match status" value="1"/>
</dbReference>
<evidence type="ECO:0000256" key="5">
    <source>
        <dbReference type="ARBA" id="ARBA00022723"/>
    </source>
</evidence>
<keyword evidence="7" id="KW-0560">Oxidoreductase</keyword>
<dbReference type="InterPro" id="IPR036400">
    <property type="entry name" value="Cyt_B5-like_heme/steroid_sf"/>
</dbReference>
<evidence type="ECO:0000256" key="1">
    <source>
        <dbReference type="ARBA" id="ARBA00001974"/>
    </source>
</evidence>
<dbReference type="InterPro" id="IPR001199">
    <property type="entry name" value="Cyt_B5-like_heme/steroid-bd"/>
</dbReference>
<dbReference type="SUPFAM" id="SSF47203">
    <property type="entry name" value="Acyl-CoA dehydrogenase C-terminal domain-like"/>
    <property type="match status" value="1"/>
</dbReference>
<dbReference type="STRING" id="13706.A0A1X2H4K8"/>
<sequence>MSKTYTRQEVGRHAVEGDMWIIIDNDVYDMSTFIDMHPGGAFPILEFAGKDATDAFYGMHRQEVLLKYKRYKIGTIEGEKAQITIRQPGDLSKVPYAEMSVFHGYKSPYFNESHYKFQTAARKFIEEMTAEAQAIDDAGERPSDEFVQKLGKSGLLGANIGPGPWLKGVILPSGLRGEDYDYFHEMILHAEFARWGTPGLGGGVLGGMSISLPAVLQFSKPQVRDRVCPDVLVGKKRMALAITEPYTGSDVANIKTTAKRTKDGWIVNGVKKWITAGRWADYFATAVRTEKGISMLLIERQEGVETKAIKTAYSASAGTAYITFENVFVPFENLLGVEDQGFKVVLTNFNHERLMICEGGVAAARLITEECFKWATQRKVFGKRLIDQPVIRNKLAKMISGVESVQNWLENITYQFSNMTYDEQASKLAGPIALLKYQITRVEHDVSDDACQIFGGRALTKTGMGKYIECFQRTYKFNAILGGSEEIMADLGVRQAMKKYPLDARL</sequence>
<dbReference type="Pfam" id="PF00173">
    <property type="entry name" value="Cyt-b5"/>
    <property type="match status" value="1"/>
</dbReference>
<dbReference type="PROSITE" id="PS00191">
    <property type="entry name" value="CYTOCHROME_B5_1"/>
    <property type="match status" value="1"/>
</dbReference>
<dbReference type="Pfam" id="PF02770">
    <property type="entry name" value="Acyl-CoA_dh_M"/>
    <property type="match status" value="1"/>
</dbReference>
<dbReference type="GO" id="GO:0005737">
    <property type="term" value="C:cytoplasm"/>
    <property type="evidence" value="ECO:0007669"/>
    <property type="project" value="TreeGrafter"/>
</dbReference>
<keyword evidence="5" id="KW-0479">Metal-binding</keyword>
<dbReference type="InterPro" id="IPR037069">
    <property type="entry name" value="AcylCoA_DH/ox_N_sf"/>
</dbReference>
<dbReference type="GO" id="GO:0033539">
    <property type="term" value="P:fatty acid beta-oxidation using acyl-CoA dehydrogenase"/>
    <property type="evidence" value="ECO:0007669"/>
    <property type="project" value="TreeGrafter"/>
</dbReference>